<name>A0A927ICA1_9ACTN</name>
<dbReference type="Proteomes" id="UP000632289">
    <property type="component" value="Unassembled WGS sequence"/>
</dbReference>
<accession>A0A927ICA1</accession>
<dbReference type="EMBL" id="JACXYU010000011">
    <property type="protein sequence ID" value="MBD3933793.1"/>
    <property type="molecule type" value="Genomic_DNA"/>
</dbReference>
<sequence length="75" mass="8102">MEVRIGVLHTPREITLESRQSAEDIESTVADALAGKSGLLSLEDEHGRKVLVPSDRLAYVDIGDPTARRVGFGTV</sequence>
<keyword evidence="2" id="KW-1185">Reference proteome</keyword>
<proteinExistence type="predicted"/>
<dbReference type="RefSeq" id="WP_191211066.1">
    <property type="nucleotide sequence ID" value="NZ_BAABKL010000033.1"/>
</dbReference>
<dbReference type="InterPro" id="IPR021456">
    <property type="entry name" value="DUF3107"/>
</dbReference>
<protein>
    <submittedName>
        <fullName evidence="1">DUF3107 domain-containing protein</fullName>
    </submittedName>
</protein>
<dbReference type="Pfam" id="PF11305">
    <property type="entry name" value="DUF3107"/>
    <property type="match status" value="1"/>
</dbReference>
<comment type="caution">
    <text evidence="1">The sequence shown here is derived from an EMBL/GenBank/DDBJ whole genome shotgun (WGS) entry which is preliminary data.</text>
</comment>
<dbReference type="AlphaFoldDB" id="A0A927ICA1"/>
<evidence type="ECO:0000313" key="2">
    <source>
        <dbReference type="Proteomes" id="UP000632289"/>
    </source>
</evidence>
<evidence type="ECO:0000313" key="1">
    <source>
        <dbReference type="EMBL" id="MBD3933793.1"/>
    </source>
</evidence>
<reference evidence="1" key="1">
    <citation type="submission" date="2020-09" db="EMBL/GenBank/DDBJ databases">
        <title>Secondary metabolite and genome analysis of marine Streptomyces chumphonensis KK1-2T.</title>
        <authorList>
            <person name="Phongsopitanun W."/>
            <person name="Kanchanasin P."/>
            <person name="Pittayakhajonwut P."/>
            <person name="Suwanborirux K."/>
            <person name="Tanasupawat S."/>
        </authorList>
    </citation>
    <scope>NUCLEOTIDE SEQUENCE</scope>
    <source>
        <strain evidence="1">KK1-2</strain>
    </source>
</reference>
<gene>
    <name evidence="1" type="ORF">IF129_19820</name>
</gene>
<organism evidence="1 2">
    <name type="scientific">Streptomyces chumphonensis</name>
    <dbReference type="NCBI Taxonomy" id="1214925"/>
    <lineage>
        <taxon>Bacteria</taxon>
        <taxon>Bacillati</taxon>
        <taxon>Actinomycetota</taxon>
        <taxon>Actinomycetes</taxon>
        <taxon>Kitasatosporales</taxon>
        <taxon>Streptomycetaceae</taxon>
        <taxon>Streptomyces</taxon>
    </lineage>
</organism>